<feature type="binding site" evidence="6">
    <location>
        <position position="264"/>
    </location>
    <ligand>
        <name>substrate</name>
    </ligand>
</feature>
<feature type="binding site" evidence="6">
    <location>
        <position position="170"/>
    </location>
    <ligand>
        <name>substrate</name>
    </ligand>
</feature>
<comment type="caution">
    <text evidence="7">The sequence shown here is derived from an EMBL/GenBank/DDBJ whole genome shotgun (WGS) entry which is preliminary data.</text>
</comment>
<feature type="binding site" evidence="6">
    <location>
        <position position="163"/>
    </location>
    <ligand>
        <name>substrate</name>
    </ligand>
</feature>
<comment type="subunit">
    <text evidence="2 6">Homotetramer.</text>
</comment>
<dbReference type="InterPro" id="IPR015868">
    <property type="entry name" value="Glutaminase"/>
</dbReference>
<feature type="binding site" evidence="6">
    <location>
        <position position="66"/>
    </location>
    <ligand>
        <name>substrate</name>
    </ligand>
</feature>
<feature type="binding site" evidence="6">
    <location>
        <position position="246"/>
    </location>
    <ligand>
        <name>substrate</name>
    </ligand>
</feature>
<evidence type="ECO:0000256" key="2">
    <source>
        <dbReference type="ARBA" id="ARBA00011881"/>
    </source>
</evidence>
<proteinExistence type="inferred from homology"/>
<dbReference type="EC" id="3.5.1.2" evidence="3 6"/>
<organism evidence="7 8">
    <name type="scientific">Salibacterium salarium</name>
    <dbReference type="NCBI Taxonomy" id="284579"/>
    <lineage>
        <taxon>Bacteria</taxon>
        <taxon>Bacillati</taxon>
        <taxon>Bacillota</taxon>
        <taxon>Bacilli</taxon>
        <taxon>Bacillales</taxon>
        <taxon>Bacillaceae</taxon>
    </lineage>
</organism>
<dbReference type="SUPFAM" id="SSF56601">
    <property type="entry name" value="beta-lactamase/transpeptidase-like"/>
    <property type="match status" value="1"/>
</dbReference>
<keyword evidence="4 6" id="KW-0378">Hydrolase</keyword>
<name>A0A3R9RAP4_9BACI</name>
<feature type="binding site" evidence="6">
    <location>
        <position position="194"/>
    </location>
    <ligand>
        <name>substrate</name>
    </ligand>
</feature>
<dbReference type="HAMAP" id="MF_00313">
    <property type="entry name" value="Glutaminase"/>
    <property type="match status" value="1"/>
</dbReference>
<dbReference type="Pfam" id="PF04960">
    <property type="entry name" value="Glutaminase"/>
    <property type="match status" value="1"/>
</dbReference>
<keyword evidence="8" id="KW-1185">Reference proteome</keyword>
<evidence type="ECO:0000313" key="7">
    <source>
        <dbReference type="EMBL" id="RSL31107.1"/>
    </source>
</evidence>
<dbReference type="PANTHER" id="PTHR12544">
    <property type="entry name" value="GLUTAMINASE"/>
    <property type="match status" value="1"/>
</dbReference>
<dbReference type="GO" id="GO:0006543">
    <property type="term" value="P:L-glutamine catabolic process"/>
    <property type="evidence" value="ECO:0007669"/>
    <property type="project" value="TreeGrafter"/>
</dbReference>
<dbReference type="EMBL" id="RBVX01000028">
    <property type="protein sequence ID" value="RSL31107.1"/>
    <property type="molecule type" value="Genomic_DNA"/>
</dbReference>
<dbReference type="Proteomes" id="UP000275076">
    <property type="component" value="Unassembled WGS sequence"/>
</dbReference>
<dbReference type="GO" id="GO:0006537">
    <property type="term" value="P:glutamate biosynthetic process"/>
    <property type="evidence" value="ECO:0007669"/>
    <property type="project" value="TreeGrafter"/>
</dbReference>
<dbReference type="FunFam" id="3.40.710.10:FF:000005">
    <property type="entry name" value="Glutaminase"/>
    <property type="match status" value="1"/>
</dbReference>
<dbReference type="OrthoDB" id="9788822at2"/>
<reference evidence="7 8" key="1">
    <citation type="submission" date="2018-10" db="EMBL/GenBank/DDBJ databases">
        <title>Draft genome sequence of Bacillus salarius IM0101, isolated from a hypersaline soil in Inner Mongolia, China.</title>
        <authorList>
            <person name="Yamprayoonswat W."/>
            <person name="Boonvisut S."/>
            <person name="Jumpathong W."/>
            <person name="Sittihan S."/>
            <person name="Ruangsuj P."/>
            <person name="Wanthongcharoen S."/>
            <person name="Thongpramul N."/>
            <person name="Pimmason S."/>
            <person name="Yu B."/>
            <person name="Yasawong M."/>
        </authorList>
    </citation>
    <scope>NUCLEOTIDE SEQUENCE [LARGE SCALE GENOMIC DNA]</scope>
    <source>
        <strain evidence="7 8">IM0101</strain>
    </source>
</reference>
<evidence type="ECO:0000256" key="5">
    <source>
        <dbReference type="ARBA" id="ARBA00049534"/>
    </source>
</evidence>
<dbReference type="Gene3D" id="3.40.710.10">
    <property type="entry name" value="DD-peptidase/beta-lactamase superfamily"/>
    <property type="match status" value="1"/>
</dbReference>
<comment type="similarity">
    <text evidence="1 6">Belongs to the glutaminase family.</text>
</comment>
<gene>
    <name evidence="6 7" type="primary">glsA</name>
    <name evidence="7" type="ORF">D7Z54_22595</name>
</gene>
<dbReference type="GO" id="GO:0004359">
    <property type="term" value="F:glutaminase activity"/>
    <property type="evidence" value="ECO:0007669"/>
    <property type="project" value="UniProtKB-UniRule"/>
</dbReference>
<accession>A0A3R9RAP4</accession>
<dbReference type="InterPro" id="IPR012338">
    <property type="entry name" value="Beta-lactam/transpept-like"/>
</dbReference>
<dbReference type="PANTHER" id="PTHR12544:SF29">
    <property type="entry name" value="GLUTAMINASE"/>
    <property type="match status" value="1"/>
</dbReference>
<evidence type="ECO:0000256" key="1">
    <source>
        <dbReference type="ARBA" id="ARBA00011076"/>
    </source>
</evidence>
<evidence type="ECO:0000256" key="4">
    <source>
        <dbReference type="ARBA" id="ARBA00022801"/>
    </source>
</evidence>
<protein>
    <recommendedName>
        <fullName evidence="3 6">Glutaminase</fullName>
        <ecNumber evidence="3 6">3.5.1.2</ecNumber>
    </recommendedName>
</protein>
<dbReference type="RefSeq" id="WP_125559278.1">
    <property type="nucleotide sequence ID" value="NZ_RBVX01000028.1"/>
</dbReference>
<evidence type="ECO:0000313" key="8">
    <source>
        <dbReference type="Proteomes" id="UP000275076"/>
    </source>
</evidence>
<feature type="binding site" evidence="6">
    <location>
        <position position="118"/>
    </location>
    <ligand>
        <name>substrate</name>
    </ligand>
</feature>
<keyword evidence="6" id="KW-0007">Acetylation</keyword>
<evidence type="ECO:0000256" key="3">
    <source>
        <dbReference type="ARBA" id="ARBA00012918"/>
    </source>
</evidence>
<comment type="catalytic activity">
    <reaction evidence="5 6">
        <text>L-glutamine + H2O = L-glutamate + NH4(+)</text>
        <dbReference type="Rhea" id="RHEA:15889"/>
        <dbReference type="ChEBI" id="CHEBI:15377"/>
        <dbReference type="ChEBI" id="CHEBI:28938"/>
        <dbReference type="ChEBI" id="CHEBI:29985"/>
        <dbReference type="ChEBI" id="CHEBI:58359"/>
        <dbReference type="EC" id="3.5.1.2"/>
    </reaction>
</comment>
<sequence>MDDLFIKQEELTKLVNKIRPAAKKGRMASYIPALKESNPNDFGCVIYNGTEIIEAGDTDVLFTMQSSSKILSLALALMDQGEDTIFSKVGMEPTGNPFNTVQALEEENPSKPLNPMINAGALVVTSLLAGDTGEEKISRLLGFIRELTGNKTIQVCEKTAASEKKNANLNRSLCYFMKSHGILTGDVETILDAYIRQCSILVSCEDLARIGSIIGNNGKNHKNQKSIIPAHITKIITTFMITCGMYNASGSFAMKAGIPTKSGVSGALLSGLKDGTGIGVYSPPLDSKGNSAAGVPFLEKISDDYNLSIFSTYRNS</sequence>
<evidence type="ECO:0000256" key="6">
    <source>
        <dbReference type="HAMAP-Rule" id="MF_00313"/>
    </source>
</evidence>
<dbReference type="AlphaFoldDB" id="A0A3R9RAP4"/>
<dbReference type="NCBIfam" id="TIGR03814">
    <property type="entry name" value="Gln_ase"/>
    <property type="match status" value="1"/>
</dbReference>